<dbReference type="Proteomes" id="UP000326950">
    <property type="component" value="Unassembled WGS sequence"/>
</dbReference>
<evidence type="ECO:0000256" key="1">
    <source>
        <dbReference type="SAM" id="Phobius"/>
    </source>
</evidence>
<dbReference type="AlphaFoldDB" id="A0A5N6UQI1"/>
<protein>
    <submittedName>
        <fullName evidence="2">Uncharacterized protein</fullName>
    </submittedName>
</protein>
<feature type="transmembrane region" description="Helical" evidence="1">
    <location>
        <begin position="18"/>
        <end position="40"/>
    </location>
</feature>
<evidence type="ECO:0000313" key="3">
    <source>
        <dbReference type="Proteomes" id="UP000326950"/>
    </source>
</evidence>
<dbReference type="OrthoDB" id="10421980at2759"/>
<gene>
    <name evidence="2" type="ORF">BDV40DRAFT_269375</name>
</gene>
<keyword evidence="1" id="KW-1133">Transmembrane helix</keyword>
<keyword evidence="1" id="KW-0812">Transmembrane</keyword>
<evidence type="ECO:0000313" key="2">
    <source>
        <dbReference type="EMBL" id="KAE8160894.1"/>
    </source>
</evidence>
<sequence length="52" mass="5966">MHGCYVGENVWIVLICRYFVSCLLGWAYVLSCGMAIICSVRSSLSDYHSWWS</sequence>
<keyword evidence="1" id="KW-0472">Membrane</keyword>
<dbReference type="EMBL" id="ML738650">
    <property type="protein sequence ID" value="KAE8160894.1"/>
    <property type="molecule type" value="Genomic_DNA"/>
</dbReference>
<name>A0A5N6UQI1_ASPTM</name>
<organism evidence="2 3">
    <name type="scientific">Aspergillus tamarii</name>
    <dbReference type="NCBI Taxonomy" id="41984"/>
    <lineage>
        <taxon>Eukaryota</taxon>
        <taxon>Fungi</taxon>
        <taxon>Dikarya</taxon>
        <taxon>Ascomycota</taxon>
        <taxon>Pezizomycotina</taxon>
        <taxon>Eurotiomycetes</taxon>
        <taxon>Eurotiomycetidae</taxon>
        <taxon>Eurotiales</taxon>
        <taxon>Aspergillaceae</taxon>
        <taxon>Aspergillus</taxon>
        <taxon>Aspergillus subgen. Circumdati</taxon>
    </lineage>
</organism>
<keyword evidence="3" id="KW-1185">Reference proteome</keyword>
<accession>A0A5N6UQI1</accession>
<proteinExistence type="predicted"/>
<reference evidence="2 3" key="1">
    <citation type="submission" date="2019-04" db="EMBL/GenBank/DDBJ databases">
        <title>Friends and foes A comparative genomics study of 23 Aspergillus species from section Flavi.</title>
        <authorList>
            <consortium name="DOE Joint Genome Institute"/>
            <person name="Kjaerbolling I."/>
            <person name="Vesth T."/>
            <person name="Frisvad J.C."/>
            <person name="Nybo J.L."/>
            <person name="Theobald S."/>
            <person name="Kildgaard S."/>
            <person name="Isbrandt T."/>
            <person name="Kuo A."/>
            <person name="Sato A."/>
            <person name="Lyhne E.K."/>
            <person name="Kogle M.E."/>
            <person name="Wiebenga A."/>
            <person name="Kun R.S."/>
            <person name="Lubbers R.J."/>
            <person name="Makela M.R."/>
            <person name="Barry K."/>
            <person name="Chovatia M."/>
            <person name="Clum A."/>
            <person name="Daum C."/>
            <person name="Haridas S."/>
            <person name="He G."/>
            <person name="LaButti K."/>
            <person name="Lipzen A."/>
            <person name="Mondo S."/>
            <person name="Riley R."/>
            <person name="Salamov A."/>
            <person name="Simmons B.A."/>
            <person name="Magnuson J.K."/>
            <person name="Henrissat B."/>
            <person name="Mortensen U.H."/>
            <person name="Larsen T.O."/>
            <person name="Devries R.P."/>
            <person name="Grigoriev I.V."/>
            <person name="Machida M."/>
            <person name="Baker S.E."/>
            <person name="Andersen M.R."/>
        </authorList>
    </citation>
    <scope>NUCLEOTIDE SEQUENCE [LARGE SCALE GENOMIC DNA]</scope>
    <source>
        <strain evidence="2 3">CBS 117626</strain>
    </source>
</reference>